<dbReference type="EMBL" id="WKOD01000021">
    <property type="protein sequence ID" value="MSA68938.1"/>
    <property type="molecule type" value="Genomic_DNA"/>
</dbReference>
<accession>A0A6A8HHT5</accession>
<dbReference type="InterPro" id="IPR018337">
    <property type="entry name" value="Cell_wall/Cho-bd_repeat"/>
</dbReference>
<dbReference type="Pfam" id="PF01473">
    <property type="entry name" value="Choline_bind_1"/>
    <property type="match status" value="2"/>
</dbReference>
<comment type="caution">
    <text evidence="1">The sequence shown here is derived from an EMBL/GenBank/DDBJ whole genome shotgun (WGS) entry which is preliminary data.</text>
</comment>
<proteinExistence type="predicted"/>
<dbReference type="SUPFAM" id="SSF69360">
    <property type="entry name" value="Cell wall binding repeat"/>
    <property type="match status" value="2"/>
</dbReference>
<sequence length="413" mass="47000">MDMKHVTKFQKSIFVSLAVLGFVGGMQTSDIINSGDGSAIPTIKAASVRRGQQRINGKWYLFDNNGHYKTGFQWIPEQHKTVYYARNGQMQYGQQRINGHWYLLDNCTGAMKTGFQWIANQHKTVYYAGNGQMQYGQQRINGHWYLLDNCTGAMRTGFQWIANQRKTVYYAGNGQMQYGQQRINGHWYLFDNCTGAMKTGFQWIANQRKTVYYAGNGQMQYGQQRINGHWYLFDNCTGAMKSGLQYIANQRKTVYYAGNGQMQYGYQTINGHHYYFNTSTGALEPLPSTGSSKTYAPSNQSTFSLNGHSYAVKSFSGTGTVPADNYVYAWTSLRNYYLFEYYGNAHKELASLHVGSPVVINGQTLHVREIITNVSNDGNAYDLVARKMQQYKAGWQTCEYAAYGSTLRLWFAN</sequence>
<dbReference type="Gene3D" id="2.10.270.10">
    <property type="entry name" value="Cholin Binding"/>
    <property type="match status" value="5"/>
</dbReference>
<protein>
    <submittedName>
        <fullName evidence="1">N-acetylmuramoyl-L-alanine amidase</fullName>
    </submittedName>
</protein>
<evidence type="ECO:0000313" key="1">
    <source>
        <dbReference type="EMBL" id="MSA68938.1"/>
    </source>
</evidence>
<gene>
    <name evidence="1" type="ORF">GKC89_07560</name>
</gene>
<dbReference type="AlphaFoldDB" id="A0A6A8HHT5"/>
<organism evidence="1">
    <name type="scientific">Ligilactobacillus ruminis</name>
    <dbReference type="NCBI Taxonomy" id="1623"/>
    <lineage>
        <taxon>Bacteria</taxon>
        <taxon>Bacillati</taxon>
        <taxon>Bacillota</taxon>
        <taxon>Bacilli</taxon>
        <taxon>Lactobacillales</taxon>
        <taxon>Lactobacillaceae</taxon>
        <taxon>Ligilactobacillus</taxon>
    </lineage>
</organism>
<name>A0A6A8HHT5_9LACO</name>
<reference evidence="1" key="1">
    <citation type="journal article" date="2019" name="Nat. Med.">
        <title>A library of human gut bacterial isolates paired with longitudinal multiomics data enables mechanistic microbiome research.</title>
        <authorList>
            <person name="Poyet M."/>
            <person name="Groussin M."/>
            <person name="Gibbons S.M."/>
            <person name="Avila-Pacheco J."/>
            <person name="Jiang X."/>
            <person name="Kearney S.M."/>
            <person name="Perrotta A.R."/>
            <person name="Berdy B."/>
            <person name="Zhao S."/>
            <person name="Lieberman T.D."/>
            <person name="Swanson P.K."/>
            <person name="Smith M."/>
            <person name="Roesemann S."/>
            <person name="Alexander J.E."/>
            <person name="Rich S.A."/>
            <person name="Livny J."/>
            <person name="Vlamakis H."/>
            <person name="Clish C."/>
            <person name="Bullock K."/>
            <person name="Deik A."/>
            <person name="Scott J."/>
            <person name="Pierce K.A."/>
            <person name="Xavier R.J."/>
            <person name="Alm E.J."/>
        </authorList>
    </citation>
    <scope>NUCLEOTIDE SEQUENCE</scope>
    <source>
        <strain evidence="1">BIOML-A18</strain>
    </source>
</reference>
<dbReference type="Pfam" id="PF19127">
    <property type="entry name" value="Choline_bind_3"/>
    <property type="match status" value="2"/>
</dbReference>